<keyword evidence="3" id="KW-0804">Transcription</keyword>
<dbReference type="InterPro" id="IPR000843">
    <property type="entry name" value="HTH_LacI"/>
</dbReference>
<dbReference type="Proteomes" id="UP000619536">
    <property type="component" value="Unassembled WGS sequence"/>
</dbReference>
<dbReference type="SUPFAM" id="SSF47413">
    <property type="entry name" value="lambda repressor-like DNA-binding domains"/>
    <property type="match status" value="1"/>
</dbReference>
<dbReference type="CDD" id="cd01392">
    <property type="entry name" value="HTH_LacI"/>
    <property type="match status" value="1"/>
</dbReference>
<dbReference type="Pfam" id="PF13377">
    <property type="entry name" value="Peripla_BP_3"/>
    <property type="match status" value="1"/>
</dbReference>
<evidence type="ECO:0000256" key="1">
    <source>
        <dbReference type="ARBA" id="ARBA00023015"/>
    </source>
</evidence>
<dbReference type="GO" id="GO:0003700">
    <property type="term" value="F:DNA-binding transcription factor activity"/>
    <property type="evidence" value="ECO:0007669"/>
    <property type="project" value="TreeGrafter"/>
</dbReference>
<evidence type="ECO:0000256" key="2">
    <source>
        <dbReference type="ARBA" id="ARBA00023125"/>
    </source>
</evidence>
<organism evidence="5 6">
    <name type="scientific">Galliscardovia ingluviei</name>
    <dbReference type="NCBI Taxonomy" id="1769422"/>
    <lineage>
        <taxon>Bacteria</taxon>
        <taxon>Bacillati</taxon>
        <taxon>Actinomycetota</taxon>
        <taxon>Actinomycetes</taxon>
        <taxon>Bifidobacteriales</taxon>
        <taxon>Bifidobacteriaceae</taxon>
        <taxon>Galliscardovia</taxon>
    </lineage>
</organism>
<dbReference type="GO" id="GO:0000976">
    <property type="term" value="F:transcription cis-regulatory region binding"/>
    <property type="evidence" value="ECO:0007669"/>
    <property type="project" value="TreeGrafter"/>
</dbReference>
<dbReference type="AlphaFoldDB" id="A0A8J3F2U8"/>
<dbReference type="Gene3D" id="3.40.50.2300">
    <property type="match status" value="2"/>
</dbReference>
<reference evidence="5" key="1">
    <citation type="journal article" date="2014" name="Int. J. Syst. Evol. Microbiol.">
        <title>Complete genome sequence of Corynebacterium casei LMG S-19264T (=DSM 44701T), isolated from a smear-ripened cheese.</title>
        <authorList>
            <consortium name="US DOE Joint Genome Institute (JGI-PGF)"/>
            <person name="Walter F."/>
            <person name="Albersmeier A."/>
            <person name="Kalinowski J."/>
            <person name="Ruckert C."/>
        </authorList>
    </citation>
    <scope>NUCLEOTIDE SEQUENCE</scope>
    <source>
        <strain evidence="5">CCM 8606</strain>
    </source>
</reference>
<protein>
    <submittedName>
        <fullName evidence="5">LacI family transcriptional regulator</fullName>
    </submittedName>
</protein>
<name>A0A8J3F2U8_9BIFI</name>
<evidence type="ECO:0000256" key="3">
    <source>
        <dbReference type="ARBA" id="ARBA00023163"/>
    </source>
</evidence>
<keyword evidence="1" id="KW-0805">Transcription regulation</keyword>
<feature type="domain" description="HTH lacI-type" evidence="4">
    <location>
        <begin position="2"/>
        <end position="56"/>
    </location>
</feature>
<dbReference type="PROSITE" id="PS50932">
    <property type="entry name" value="HTH_LACI_2"/>
    <property type="match status" value="1"/>
</dbReference>
<comment type="caution">
    <text evidence="5">The sequence shown here is derived from an EMBL/GenBank/DDBJ whole genome shotgun (WGS) entry which is preliminary data.</text>
</comment>
<dbReference type="SMART" id="SM00354">
    <property type="entry name" value="HTH_LACI"/>
    <property type="match status" value="1"/>
</dbReference>
<dbReference type="EMBL" id="BMDH01000003">
    <property type="protein sequence ID" value="GGI14886.1"/>
    <property type="molecule type" value="Genomic_DNA"/>
</dbReference>
<evidence type="ECO:0000259" key="4">
    <source>
        <dbReference type="PROSITE" id="PS50932"/>
    </source>
</evidence>
<proteinExistence type="predicted"/>
<accession>A0A8J3F2U8</accession>
<dbReference type="PANTHER" id="PTHR30146">
    <property type="entry name" value="LACI-RELATED TRANSCRIPTIONAL REPRESSOR"/>
    <property type="match status" value="1"/>
</dbReference>
<dbReference type="RefSeq" id="WP_188355475.1">
    <property type="nucleotide sequence ID" value="NZ_BMDH01000003.1"/>
</dbReference>
<evidence type="ECO:0000313" key="6">
    <source>
        <dbReference type="Proteomes" id="UP000619536"/>
    </source>
</evidence>
<gene>
    <name evidence="5" type="ORF">GCM10007377_13160</name>
</gene>
<reference evidence="5" key="2">
    <citation type="submission" date="2020-09" db="EMBL/GenBank/DDBJ databases">
        <authorList>
            <person name="Sun Q."/>
            <person name="Sedlacek I."/>
        </authorList>
    </citation>
    <scope>NUCLEOTIDE SEQUENCE</scope>
    <source>
        <strain evidence="5">CCM 8606</strain>
    </source>
</reference>
<dbReference type="Gene3D" id="1.10.260.40">
    <property type="entry name" value="lambda repressor-like DNA-binding domains"/>
    <property type="match status" value="1"/>
</dbReference>
<sequence length="340" mass="37280">MASLQDVADLAGVSVSTVSRALRGTGRVSEATRNRIKQAAESVHFTLSRSASSLASGKTMRVSIVVIDRINTWFNASAIQGAYEVLEPAGYDVVPRVVSTSEDLDAFVRHLPGNRNLDGIIVVSINLDDEYVRILRDITVPSVGLDARSRAGYSATVRVDEQVAMRQAVGLLHSLGHRRIGFVEMPNNPDFLLSAKRRSGAFLRAARDLGYNEFDLSVFEGQDFGHFRSFDEAVSQTSSRIIAQFRRPTALCVEIDDFAIALQYALRKAGIRVPEDIALIGFDDNSRAEMAGLTTLRQDPHRMGQLAAEQILQLMQGQVLAEPHQLLQTTLVTRQSTGAL</sequence>
<dbReference type="CDD" id="cd06267">
    <property type="entry name" value="PBP1_LacI_sugar_binding-like"/>
    <property type="match status" value="1"/>
</dbReference>
<evidence type="ECO:0000313" key="5">
    <source>
        <dbReference type="EMBL" id="GGI14886.1"/>
    </source>
</evidence>
<dbReference type="SUPFAM" id="SSF53822">
    <property type="entry name" value="Periplasmic binding protein-like I"/>
    <property type="match status" value="1"/>
</dbReference>
<dbReference type="PROSITE" id="PS00356">
    <property type="entry name" value="HTH_LACI_1"/>
    <property type="match status" value="1"/>
</dbReference>
<dbReference type="InterPro" id="IPR046335">
    <property type="entry name" value="LacI/GalR-like_sensor"/>
</dbReference>
<dbReference type="PANTHER" id="PTHR30146:SF109">
    <property type="entry name" value="HTH-TYPE TRANSCRIPTIONAL REGULATOR GALS"/>
    <property type="match status" value="1"/>
</dbReference>
<keyword evidence="6" id="KW-1185">Reference proteome</keyword>
<dbReference type="Pfam" id="PF00356">
    <property type="entry name" value="LacI"/>
    <property type="match status" value="1"/>
</dbReference>
<keyword evidence="2" id="KW-0238">DNA-binding</keyword>
<dbReference type="InterPro" id="IPR010982">
    <property type="entry name" value="Lambda_DNA-bd_dom_sf"/>
</dbReference>
<dbReference type="InterPro" id="IPR028082">
    <property type="entry name" value="Peripla_BP_I"/>
</dbReference>